<gene>
    <name evidence="2" type="ORF">CLLU_24610</name>
</gene>
<evidence type="ECO:0000256" key="1">
    <source>
        <dbReference type="SAM" id="Phobius"/>
    </source>
</evidence>
<evidence type="ECO:0000313" key="2">
    <source>
        <dbReference type="EMBL" id="PRR84201.1"/>
    </source>
</evidence>
<keyword evidence="3" id="KW-1185">Reference proteome</keyword>
<proteinExistence type="predicted"/>
<dbReference type="EMBL" id="PVXP01000040">
    <property type="protein sequence ID" value="PRR84201.1"/>
    <property type="molecule type" value="Genomic_DNA"/>
</dbReference>
<name>A0A2T0BJZ8_9CLOT</name>
<keyword evidence="1" id="KW-1133">Transmembrane helix</keyword>
<dbReference type="AlphaFoldDB" id="A0A2T0BJZ8"/>
<keyword evidence="1" id="KW-0472">Membrane</keyword>
<feature type="transmembrane region" description="Helical" evidence="1">
    <location>
        <begin position="147"/>
        <end position="170"/>
    </location>
</feature>
<accession>A0A2T0BJZ8</accession>
<comment type="caution">
    <text evidence="2">The sequence shown here is derived from an EMBL/GenBank/DDBJ whole genome shotgun (WGS) entry which is preliminary data.</text>
</comment>
<dbReference type="Pfam" id="PF11193">
    <property type="entry name" value="DUF2812"/>
    <property type="match status" value="1"/>
</dbReference>
<reference evidence="2 3" key="1">
    <citation type="submission" date="2018-03" db="EMBL/GenBank/DDBJ databases">
        <title>Genome sequence of Clostridium luticellarii DSM 29923.</title>
        <authorList>
            <person name="Poehlein A."/>
            <person name="Daniel R."/>
        </authorList>
    </citation>
    <scope>NUCLEOTIDE SEQUENCE [LARGE SCALE GENOMIC DNA]</scope>
    <source>
        <strain evidence="2 3">DSM 29923</strain>
    </source>
</reference>
<evidence type="ECO:0008006" key="4">
    <source>
        <dbReference type="Google" id="ProtNLM"/>
    </source>
</evidence>
<protein>
    <recommendedName>
        <fullName evidence="4">DUF2812 domain-containing protein</fullName>
    </recommendedName>
</protein>
<sequence>MFNTRYVMIKGLTLVENEDMEMLSSYARKGWILYKVGILGYTLKRSNPQQLQYFLDYRDNPDKEYFLCFNEAGWSYVCSLGNTIHIFSALKDTKPIYTDNDTELKKYIIQYEMAKKAAISSFLCTVLFLILLLFFKYGHIPDIYGKIFGTLLILSSTIIVFTVIPCISFYSKINIGNCETH</sequence>
<organism evidence="2 3">
    <name type="scientific">Clostridium luticellarii</name>
    <dbReference type="NCBI Taxonomy" id="1691940"/>
    <lineage>
        <taxon>Bacteria</taxon>
        <taxon>Bacillati</taxon>
        <taxon>Bacillota</taxon>
        <taxon>Clostridia</taxon>
        <taxon>Eubacteriales</taxon>
        <taxon>Clostridiaceae</taxon>
        <taxon>Clostridium</taxon>
    </lineage>
</organism>
<dbReference type="Proteomes" id="UP000237798">
    <property type="component" value="Unassembled WGS sequence"/>
</dbReference>
<feature type="transmembrane region" description="Helical" evidence="1">
    <location>
        <begin position="117"/>
        <end position="135"/>
    </location>
</feature>
<dbReference type="OrthoDB" id="1928173at2"/>
<evidence type="ECO:0000313" key="3">
    <source>
        <dbReference type="Proteomes" id="UP000237798"/>
    </source>
</evidence>
<dbReference type="InterPro" id="IPR021359">
    <property type="entry name" value="DUF2812"/>
</dbReference>
<keyword evidence="1" id="KW-0812">Transmembrane</keyword>
<dbReference type="RefSeq" id="WP_106010075.1">
    <property type="nucleotide sequence ID" value="NZ_PVXP01000040.1"/>
</dbReference>